<comment type="subcellular location">
    <subcellularLocation>
        <location evidence="1">Nucleus</location>
    </subcellularLocation>
</comment>
<evidence type="ECO:0000256" key="6">
    <source>
        <dbReference type="ARBA" id="ARBA00023242"/>
    </source>
</evidence>
<proteinExistence type="inferred from homology"/>
<dbReference type="GO" id="GO:0071014">
    <property type="term" value="C:post-mRNA release spliceosomal complex"/>
    <property type="evidence" value="ECO:0007669"/>
    <property type="project" value="TreeGrafter"/>
</dbReference>
<dbReference type="GO" id="GO:0000974">
    <property type="term" value="C:Prp19 complex"/>
    <property type="evidence" value="ECO:0007669"/>
    <property type="project" value="TreeGrafter"/>
</dbReference>
<comment type="caution">
    <text evidence="9">The sequence shown here is derived from an EMBL/GenBank/DDBJ whole genome shotgun (WGS) entry which is preliminary data.</text>
</comment>
<keyword evidence="7" id="KW-0472">Membrane</keyword>
<dbReference type="OrthoDB" id="541719at2759"/>
<keyword evidence="7" id="KW-0812">Transmembrane</keyword>
<protein>
    <recommendedName>
        <fullName evidence="8">Pre-mRNA-splicing factor Syf1/CRNKL1-like C-terminal HAT-repeats domain-containing protein</fullName>
    </recommendedName>
</protein>
<dbReference type="GO" id="GO:0071011">
    <property type="term" value="C:precatalytic spliceosome"/>
    <property type="evidence" value="ECO:0007669"/>
    <property type="project" value="TreeGrafter"/>
</dbReference>
<keyword evidence="3" id="KW-0507">mRNA processing</keyword>
<evidence type="ECO:0000256" key="3">
    <source>
        <dbReference type="ARBA" id="ARBA00022664"/>
    </source>
</evidence>
<evidence type="ECO:0000259" key="8">
    <source>
        <dbReference type="Pfam" id="PF23231"/>
    </source>
</evidence>
<dbReference type="FunFam" id="1.25.40.10:FF:000072">
    <property type="entry name" value="Crooked neck-like protein 1"/>
    <property type="match status" value="1"/>
</dbReference>
<comment type="similarity">
    <text evidence="2">Belongs to the crooked-neck family.</text>
</comment>
<keyword evidence="10" id="KW-1185">Reference proteome</keyword>
<keyword evidence="5" id="KW-0508">mRNA splicing</keyword>
<gene>
    <name evidence="9" type="ORF">PXEA_LOCUS3820</name>
</gene>
<organism evidence="9 10">
    <name type="scientific">Protopolystoma xenopodis</name>
    <dbReference type="NCBI Taxonomy" id="117903"/>
    <lineage>
        <taxon>Eukaryota</taxon>
        <taxon>Metazoa</taxon>
        <taxon>Spiralia</taxon>
        <taxon>Lophotrochozoa</taxon>
        <taxon>Platyhelminthes</taxon>
        <taxon>Monogenea</taxon>
        <taxon>Polyopisthocotylea</taxon>
        <taxon>Polystomatidea</taxon>
        <taxon>Polystomatidae</taxon>
        <taxon>Protopolystoma</taxon>
    </lineage>
</organism>
<dbReference type="GO" id="GO:0000245">
    <property type="term" value="P:spliceosomal complex assembly"/>
    <property type="evidence" value="ECO:0007669"/>
    <property type="project" value="TreeGrafter"/>
</dbReference>
<dbReference type="FunFam" id="1.25.40.10:FF:000075">
    <property type="entry name" value="Crooked neck pre-mRNA-splicing factor 1"/>
    <property type="match status" value="1"/>
</dbReference>
<evidence type="ECO:0000313" key="9">
    <source>
        <dbReference type="EMBL" id="VEL10380.1"/>
    </source>
</evidence>
<name>A0A448WFA2_9PLAT</name>
<evidence type="ECO:0000256" key="5">
    <source>
        <dbReference type="ARBA" id="ARBA00023187"/>
    </source>
</evidence>
<evidence type="ECO:0000313" key="10">
    <source>
        <dbReference type="Proteomes" id="UP000784294"/>
    </source>
</evidence>
<dbReference type="Pfam" id="PF23231">
    <property type="entry name" value="HAT_Syf1_CNRKL1_C"/>
    <property type="match status" value="1"/>
</dbReference>
<dbReference type="InterPro" id="IPR045075">
    <property type="entry name" value="Syf1-like"/>
</dbReference>
<dbReference type="PANTHER" id="PTHR11246:SF3">
    <property type="entry name" value="CROOKED NECK-LIKE PROTEIN 1"/>
    <property type="match status" value="1"/>
</dbReference>
<evidence type="ECO:0000256" key="2">
    <source>
        <dbReference type="ARBA" id="ARBA00008644"/>
    </source>
</evidence>
<dbReference type="PANTHER" id="PTHR11246">
    <property type="entry name" value="PRE-MRNA SPLICING FACTOR"/>
    <property type="match status" value="1"/>
</dbReference>
<evidence type="ECO:0000256" key="4">
    <source>
        <dbReference type="ARBA" id="ARBA00022737"/>
    </source>
</evidence>
<reference evidence="9" key="1">
    <citation type="submission" date="2018-11" db="EMBL/GenBank/DDBJ databases">
        <authorList>
            <consortium name="Pathogen Informatics"/>
        </authorList>
    </citation>
    <scope>NUCLEOTIDE SEQUENCE</scope>
</reference>
<dbReference type="SMART" id="SM00386">
    <property type="entry name" value="HAT"/>
    <property type="match status" value="10"/>
</dbReference>
<dbReference type="SUPFAM" id="SSF48452">
    <property type="entry name" value="TPR-like"/>
    <property type="match status" value="1"/>
</dbReference>
<dbReference type="GO" id="GO:0071007">
    <property type="term" value="C:U2-type catalytic step 2 spliceosome"/>
    <property type="evidence" value="ECO:0007669"/>
    <property type="project" value="TreeGrafter"/>
</dbReference>
<keyword evidence="4" id="KW-0677">Repeat</keyword>
<dbReference type="InterPro" id="IPR003107">
    <property type="entry name" value="HAT"/>
</dbReference>
<dbReference type="Gene3D" id="1.25.40.10">
    <property type="entry name" value="Tetratricopeptide repeat domain"/>
    <property type="match status" value="2"/>
</dbReference>
<dbReference type="InterPro" id="IPR055430">
    <property type="entry name" value="HAT_Syf1_CNRKL1_C"/>
</dbReference>
<feature type="transmembrane region" description="Helical" evidence="7">
    <location>
        <begin position="15"/>
        <end position="34"/>
    </location>
</feature>
<dbReference type="InterPro" id="IPR011990">
    <property type="entry name" value="TPR-like_helical_dom_sf"/>
</dbReference>
<accession>A0A448WFA2</accession>
<evidence type="ECO:0000256" key="1">
    <source>
        <dbReference type="ARBA" id="ARBA00004123"/>
    </source>
</evidence>
<dbReference type="EMBL" id="CAAALY010008849">
    <property type="protein sequence ID" value="VEL10380.1"/>
    <property type="molecule type" value="Genomic_DNA"/>
</dbReference>
<dbReference type="Proteomes" id="UP000784294">
    <property type="component" value="Unassembled WGS sequence"/>
</dbReference>
<keyword evidence="6" id="KW-0539">Nucleus</keyword>
<keyword evidence="7" id="KW-1133">Transmembrane helix</keyword>
<evidence type="ECO:0000256" key="7">
    <source>
        <dbReference type="SAM" id="Phobius"/>
    </source>
</evidence>
<feature type="domain" description="Pre-mRNA-splicing factor Syf1/CRNKL1-like C-terminal HAT-repeats" evidence="8">
    <location>
        <begin position="36"/>
        <end position="370"/>
    </location>
</feature>
<sequence>MLGPYLHFCHLPQHYRFLTSLLMIFQNLFYFFTFRSRSVYERALDTDYRNIGLWLKYAEMEMRHKQINHARNLWDRAVTLMPRANQFWFKYVYMEEALHNVAGARQVFERWMEWQPEEQAWHAYINFELRYKELDQARLIYERFVLVHPESRNWIKYAKFEERNGFLPSSRRIFERAVEFFGVDNPQSKLLIEFAKFEERQKEHERARVIYKYALNNLPKDDRQEIYKAYTIHEKKFGDKFAIEDVILSKRTFQYEGEIQVNPHNYDVWFDYVRLMEEEASVDATREVYERAVSFVPPIKEKRYWRRYIYLWINYALYEELSSQDIDRTRQIYHVVLDLVPHTCFTFAKLWLYASKFEIRQKQLTTARKLLGCALGKCPKDKLFRGYIELEIQLREFDRCRRLYEKFLEFAPENCTTWMRVSVFSLFLLIFGTLVYIPNSNKFTTNTF</sequence>
<feature type="transmembrane region" description="Helical" evidence="7">
    <location>
        <begin position="418"/>
        <end position="437"/>
    </location>
</feature>
<dbReference type="AlphaFoldDB" id="A0A448WFA2"/>